<sequence>MSDRFQVTLKSTIGLEPFKVALTWFMVLVENVMLILLPLAIGYAIDGVLNHDMQPLTHFALLLLAVVVVSVLRRFYDTRVYGQIRFKLARLVERNLNHAPVSVRSARLTMSRELVDFLEDDLPALMTAVVQLVATVVILAAFHFYLALSVLASGIGILIIYALFHGTFTRLNGALNDQLEQQVTALNSGKFANIRGHFKRLKNCEIKLSDTEAIAYGLIFIVLLSAVLANLWMVSALVEPSVGQIFSIVTYSLEFVEVAVVLPVTLQTLSRLAEITQRLNVSSKAEAQTPNQQEISYEG</sequence>
<dbReference type="GO" id="GO:0140359">
    <property type="term" value="F:ABC-type transporter activity"/>
    <property type="evidence" value="ECO:0007669"/>
    <property type="project" value="InterPro"/>
</dbReference>
<dbReference type="PROSITE" id="PS50929">
    <property type="entry name" value="ABC_TM1F"/>
    <property type="match status" value="1"/>
</dbReference>
<organism evidence="7 8">
    <name type="scientific">Vibrio tubiashii</name>
    <dbReference type="NCBI Taxonomy" id="29498"/>
    <lineage>
        <taxon>Bacteria</taxon>
        <taxon>Pseudomonadati</taxon>
        <taxon>Pseudomonadota</taxon>
        <taxon>Gammaproteobacteria</taxon>
        <taxon>Vibrionales</taxon>
        <taxon>Vibrionaceae</taxon>
        <taxon>Vibrio</taxon>
        <taxon>Vibrio oreintalis group</taxon>
    </lineage>
</organism>
<dbReference type="Gene3D" id="1.20.1560.10">
    <property type="entry name" value="ABC transporter type 1, transmembrane domain"/>
    <property type="match status" value="1"/>
</dbReference>
<keyword evidence="2 5" id="KW-0812">Transmembrane</keyword>
<feature type="domain" description="ABC transmembrane type-1" evidence="6">
    <location>
        <begin position="25"/>
        <end position="271"/>
    </location>
</feature>
<dbReference type="AlphaFoldDB" id="A0AAE5LGJ7"/>
<dbReference type="InterPro" id="IPR011527">
    <property type="entry name" value="ABC1_TM_dom"/>
</dbReference>
<accession>A0AAE5LGJ7</accession>
<feature type="transmembrane region" description="Helical" evidence="5">
    <location>
        <begin position="245"/>
        <end position="266"/>
    </location>
</feature>
<dbReference type="Proteomes" id="UP000572722">
    <property type="component" value="Unassembled WGS sequence"/>
</dbReference>
<reference evidence="7 8" key="1">
    <citation type="submission" date="2019-08" db="EMBL/GenBank/DDBJ databases">
        <title>Draft genome sequencing and comparative genomics of hatchery-associated Vibrios.</title>
        <authorList>
            <person name="Kehlet-Delgado H."/>
            <person name="Mueller R.S."/>
        </authorList>
    </citation>
    <scope>NUCLEOTIDE SEQUENCE [LARGE SCALE GENOMIC DNA]</scope>
    <source>
        <strain evidence="7 8">01-65-5-1</strain>
    </source>
</reference>
<feature type="transmembrane region" description="Helical" evidence="5">
    <location>
        <begin position="57"/>
        <end position="76"/>
    </location>
</feature>
<evidence type="ECO:0000259" key="6">
    <source>
        <dbReference type="PROSITE" id="PS50929"/>
    </source>
</evidence>
<feature type="transmembrane region" description="Helical" evidence="5">
    <location>
        <begin position="21"/>
        <end position="45"/>
    </location>
</feature>
<comment type="caution">
    <text evidence="7">The sequence shown here is derived from an EMBL/GenBank/DDBJ whole genome shotgun (WGS) entry which is preliminary data.</text>
</comment>
<comment type="subcellular location">
    <subcellularLocation>
        <location evidence="1">Cell membrane</location>
        <topology evidence="1">Multi-pass membrane protein</topology>
    </subcellularLocation>
</comment>
<evidence type="ECO:0000256" key="2">
    <source>
        <dbReference type="ARBA" id="ARBA00022692"/>
    </source>
</evidence>
<dbReference type="Pfam" id="PF13748">
    <property type="entry name" value="ABC_membrane_3"/>
    <property type="match status" value="1"/>
</dbReference>
<feature type="transmembrane region" description="Helical" evidence="5">
    <location>
        <begin position="146"/>
        <end position="164"/>
    </location>
</feature>
<keyword evidence="4 5" id="KW-0472">Membrane</keyword>
<dbReference type="GO" id="GO:0005886">
    <property type="term" value="C:plasma membrane"/>
    <property type="evidence" value="ECO:0007669"/>
    <property type="project" value="UniProtKB-SubCell"/>
</dbReference>
<gene>
    <name evidence="7" type="ORF">F0237_02135</name>
</gene>
<evidence type="ECO:0000256" key="1">
    <source>
        <dbReference type="ARBA" id="ARBA00004651"/>
    </source>
</evidence>
<protein>
    <submittedName>
        <fullName evidence="7">ABC transporter permease</fullName>
    </submittedName>
</protein>
<dbReference type="RefSeq" id="WP_171320201.1">
    <property type="nucleotide sequence ID" value="NZ_VTXO01000001.1"/>
</dbReference>
<evidence type="ECO:0000256" key="5">
    <source>
        <dbReference type="SAM" id="Phobius"/>
    </source>
</evidence>
<feature type="transmembrane region" description="Helical" evidence="5">
    <location>
        <begin position="213"/>
        <end position="233"/>
    </location>
</feature>
<evidence type="ECO:0000313" key="7">
    <source>
        <dbReference type="EMBL" id="NOI79445.1"/>
    </source>
</evidence>
<dbReference type="SUPFAM" id="SSF90123">
    <property type="entry name" value="ABC transporter transmembrane region"/>
    <property type="match status" value="1"/>
</dbReference>
<keyword evidence="3 5" id="KW-1133">Transmembrane helix</keyword>
<dbReference type="GO" id="GO:0005524">
    <property type="term" value="F:ATP binding"/>
    <property type="evidence" value="ECO:0007669"/>
    <property type="project" value="InterPro"/>
</dbReference>
<evidence type="ECO:0000256" key="4">
    <source>
        <dbReference type="ARBA" id="ARBA00023136"/>
    </source>
</evidence>
<evidence type="ECO:0000256" key="3">
    <source>
        <dbReference type="ARBA" id="ARBA00022989"/>
    </source>
</evidence>
<feature type="transmembrane region" description="Helical" evidence="5">
    <location>
        <begin position="122"/>
        <end position="140"/>
    </location>
</feature>
<name>A0AAE5LGJ7_9VIBR</name>
<evidence type="ECO:0000313" key="8">
    <source>
        <dbReference type="Proteomes" id="UP000572722"/>
    </source>
</evidence>
<dbReference type="InterPro" id="IPR036640">
    <property type="entry name" value="ABC1_TM_sf"/>
</dbReference>
<proteinExistence type="predicted"/>
<dbReference type="EMBL" id="VTXO01000001">
    <property type="protein sequence ID" value="NOI79445.1"/>
    <property type="molecule type" value="Genomic_DNA"/>
</dbReference>